<feature type="compositionally biased region" description="Polar residues" evidence="1">
    <location>
        <begin position="35"/>
        <end position="44"/>
    </location>
</feature>
<organism evidence="2 3">
    <name type="scientific">Pleurodeles waltl</name>
    <name type="common">Iberian ribbed newt</name>
    <dbReference type="NCBI Taxonomy" id="8319"/>
    <lineage>
        <taxon>Eukaryota</taxon>
        <taxon>Metazoa</taxon>
        <taxon>Chordata</taxon>
        <taxon>Craniata</taxon>
        <taxon>Vertebrata</taxon>
        <taxon>Euteleostomi</taxon>
        <taxon>Amphibia</taxon>
        <taxon>Batrachia</taxon>
        <taxon>Caudata</taxon>
        <taxon>Salamandroidea</taxon>
        <taxon>Salamandridae</taxon>
        <taxon>Pleurodelinae</taxon>
        <taxon>Pleurodeles</taxon>
    </lineage>
</organism>
<accession>A0AAV7PK36</accession>
<comment type="caution">
    <text evidence="2">The sequence shown here is derived from an EMBL/GenBank/DDBJ whole genome shotgun (WGS) entry which is preliminary data.</text>
</comment>
<protein>
    <submittedName>
        <fullName evidence="2">Uncharacterized protein</fullName>
    </submittedName>
</protein>
<dbReference type="AlphaFoldDB" id="A0AAV7PK36"/>
<keyword evidence="3" id="KW-1185">Reference proteome</keyword>
<reference evidence="2" key="1">
    <citation type="journal article" date="2022" name="bioRxiv">
        <title>Sequencing and chromosome-scale assembly of the giantPleurodeles waltlgenome.</title>
        <authorList>
            <person name="Brown T."/>
            <person name="Elewa A."/>
            <person name="Iarovenko S."/>
            <person name="Subramanian E."/>
            <person name="Araus A.J."/>
            <person name="Petzold A."/>
            <person name="Susuki M."/>
            <person name="Suzuki K.-i.T."/>
            <person name="Hayashi T."/>
            <person name="Toyoda A."/>
            <person name="Oliveira C."/>
            <person name="Osipova E."/>
            <person name="Leigh N.D."/>
            <person name="Simon A."/>
            <person name="Yun M.H."/>
        </authorList>
    </citation>
    <scope>NUCLEOTIDE SEQUENCE</scope>
    <source>
        <strain evidence="2">20211129_DDA</strain>
        <tissue evidence="2">Liver</tissue>
    </source>
</reference>
<feature type="non-terminal residue" evidence="2">
    <location>
        <position position="1"/>
    </location>
</feature>
<name>A0AAV7PK36_PLEWA</name>
<dbReference type="EMBL" id="JANPWB010000011">
    <property type="protein sequence ID" value="KAJ1127219.1"/>
    <property type="molecule type" value="Genomic_DNA"/>
</dbReference>
<proteinExistence type="predicted"/>
<evidence type="ECO:0000256" key="1">
    <source>
        <dbReference type="SAM" id="MobiDB-lite"/>
    </source>
</evidence>
<evidence type="ECO:0000313" key="3">
    <source>
        <dbReference type="Proteomes" id="UP001066276"/>
    </source>
</evidence>
<evidence type="ECO:0000313" key="2">
    <source>
        <dbReference type="EMBL" id="KAJ1127219.1"/>
    </source>
</evidence>
<sequence>KDFSLPAPGVSVETPALTSGALSSPWALKRKSGENPRQLTSDNFGPTPLLNPVTPPATDSVIFAGTQRLSKARSCCSPAEVHDSVEVGTP</sequence>
<feature type="non-terminal residue" evidence="2">
    <location>
        <position position="90"/>
    </location>
</feature>
<dbReference type="Proteomes" id="UP001066276">
    <property type="component" value="Chromosome 7"/>
</dbReference>
<gene>
    <name evidence="2" type="ORF">NDU88_005622</name>
</gene>
<feature type="region of interest" description="Disordered" evidence="1">
    <location>
        <begin position="1"/>
        <end position="55"/>
    </location>
</feature>